<protein>
    <submittedName>
        <fullName evidence="3">SPOR domain-containing protein</fullName>
    </submittedName>
</protein>
<gene>
    <name evidence="3" type="ORF">FJY75_07605</name>
</gene>
<dbReference type="Pfam" id="PF05036">
    <property type="entry name" value="SPOR"/>
    <property type="match status" value="1"/>
</dbReference>
<feature type="domain" description="SPOR" evidence="2">
    <location>
        <begin position="32"/>
        <end position="113"/>
    </location>
</feature>
<dbReference type="EMBL" id="VGIY01000171">
    <property type="protein sequence ID" value="MBM3317703.1"/>
    <property type="molecule type" value="Genomic_DNA"/>
</dbReference>
<proteinExistence type="predicted"/>
<dbReference type="InterPro" id="IPR036680">
    <property type="entry name" value="SPOR-like_sf"/>
</dbReference>
<evidence type="ECO:0000313" key="4">
    <source>
        <dbReference type="Proteomes" id="UP000748308"/>
    </source>
</evidence>
<dbReference type="Gene3D" id="3.30.70.1070">
    <property type="entry name" value="Sporulation related repeat"/>
    <property type="match status" value="1"/>
</dbReference>
<dbReference type="Proteomes" id="UP000748308">
    <property type="component" value="Unassembled WGS sequence"/>
</dbReference>
<feature type="region of interest" description="Disordered" evidence="1">
    <location>
        <begin position="1"/>
        <end position="24"/>
    </location>
</feature>
<feature type="compositionally biased region" description="Low complexity" evidence="1">
    <location>
        <begin position="1"/>
        <end position="18"/>
    </location>
</feature>
<dbReference type="AlphaFoldDB" id="A0A938BNX3"/>
<evidence type="ECO:0000259" key="2">
    <source>
        <dbReference type="PROSITE" id="PS51724"/>
    </source>
</evidence>
<dbReference type="InterPro" id="IPR007730">
    <property type="entry name" value="SPOR-like_dom"/>
</dbReference>
<sequence length="129" mass="13116">MSPPAEVAVPAGREAAAATDGSRERTIHDMVLDRGGPFAVLCGSFRSERRAETEAARLAQGGHPARLVTVRIPEQGVWHRVLVGECAGEEAARALAREVAAARIVPACQVVTAAGVGIAIGGPISGGGS</sequence>
<dbReference type="PROSITE" id="PS51724">
    <property type="entry name" value="SPOR"/>
    <property type="match status" value="1"/>
</dbReference>
<accession>A0A938BNX3</accession>
<evidence type="ECO:0000313" key="3">
    <source>
        <dbReference type="EMBL" id="MBM3317703.1"/>
    </source>
</evidence>
<reference evidence="3" key="1">
    <citation type="submission" date="2019-03" db="EMBL/GenBank/DDBJ databases">
        <title>Lake Tanganyika Metagenome-Assembled Genomes (MAGs).</title>
        <authorList>
            <person name="Tran P."/>
        </authorList>
    </citation>
    <scope>NUCLEOTIDE SEQUENCE</scope>
    <source>
        <strain evidence="3">M_DeepCast_400m_m2_100</strain>
    </source>
</reference>
<evidence type="ECO:0000256" key="1">
    <source>
        <dbReference type="SAM" id="MobiDB-lite"/>
    </source>
</evidence>
<dbReference type="GO" id="GO:0042834">
    <property type="term" value="F:peptidoglycan binding"/>
    <property type="evidence" value="ECO:0007669"/>
    <property type="project" value="InterPro"/>
</dbReference>
<name>A0A938BNX3_UNCEI</name>
<dbReference type="SUPFAM" id="SSF110997">
    <property type="entry name" value="Sporulation related repeat"/>
    <property type="match status" value="1"/>
</dbReference>
<organism evidence="3 4">
    <name type="scientific">Eiseniibacteriota bacterium</name>
    <dbReference type="NCBI Taxonomy" id="2212470"/>
    <lineage>
        <taxon>Bacteria</taxon>
        <taxon>Candidatus Eiseniibacteriota</taxon>
    </lineage>
</organism>
<comment type="caution">
    <text evidence="3">The sequence shown here is derived from an EMBL/GenBank/DDBJ whole genome shotgun (WGS) entry which is preliminary data.</text>
</comment>